<proteinExistence type="predicted"/>
<evidence type="ECO:0000313" key="2">
    <source>
        <dbReference type="Proteomes" id="UP000828941"/>
    </source>
</evidence>
<protein>
    <submittedName>
        <fullName evidence="1">Uncharacterized protein</fullName>
    </submittedName>
</protein>
<evidence type="ECO:0000313" key="1">
    <source>
        <dbReference type="EMBL" id="KAI4352003.1"/>
    </source>
</evidence>
<accession>A0ACB9PTH7</accession>
<dbReference type="EMBL" id="CM039428">
    <property type="protein sequence ID" value="KAI4352003.1"/>
    <property type="molecule type" value="Genomic_DNA"/>
</dbReference>
<name>A0ACB9PTH7_BAUVA</name>
<reference evidence="1 2" key="1">
    <citation type="journal article" date="2022" name="DNA Res.">
        <title>Chromosomal-level genome assembly of the orchid tree Bauhinia variegata (Leguminosae; Cercidoideae) supports the allotetraploid origin hypothesis of Bauhinia.</title>
        <authorList>
            <person name="Zhong Y."/>
            <person name="Chen Y."/>
            <person name="Zheng D."/>
            <person name="Pang J."/>
            <person name="Liu Y."/>
            <person name="Luo S."/>
            <person name="Meng S."/>
            <person name="Qian L."/>
            <person name="Wei D."/>
            <person name="Dai S."/>
            <person name="Zhou R."/>
        </authorList>
    </citation>
    <scope>NUCLEOTIDE SEQUENCE [LARGE SCALE GENOMIC DNA]</scope>
    <source>
        <strain evidence="1">BV-YZ2020</strain>
    </source>
</reference>
<gene>
    <name evidence="1" type="ORF">L6164_006296</name>
</gene>
<comment type="caution">
    <text evidence="1">The sequence shown here is derived from an EMBL/GenBank/DDBJ whole genome shotgun (WGS) entry which is preliminary data.</text>
</comment>
<keyword evidence="2" id="KW-1185">Reference proteome</keyword>
<dbReference type="Proteomes" id="UP000828941">
    <property type="component" value="Chromosome 3"/>
</dbReference>
<sequence length="1202" mass="132386">MHCALRQTSTDSLKVSKAQKDSLSRKYQEPSICAASLKDCKESSLSRWNSDSGCSILAFLTLQPDGNWRIVALPVQCLNHISLAPLLNMDGLQLVFPPALNRLKIDQHKGQRGLLSEYGYSVKSLNGRSINGSTVYRRCQKKIASRASKLNELSGNSCSQSSLICSNSSGLFPDSSEVNPSDMAMSNSKGDKPLKKNSRKKARKRGRQTKKQSCDSGSTEPEVLPEEYVHVGSTSESHCSNDVDNEVGLMSDTAGLETSFSDDRLIRSDFERGEMDDTVNRTEALKTCYSYIEEAEMSEVTLLTVQKSSGESAICNSKNQIQNRGPELIDIDGEMEDKQQIQICCHDNMYSKESSQIQDTLVLGSVSVGANSDESTHTGDIVKQSDKASCRIGLSIPPGFNSGSGCLLGHSLLNGVDNTCDQNEGMSHGTQNCSNNDKKIRQKRKAPRISGVNKFGGVGNLHGRTGKENSHSVWQKVQKNDHDDCSADLKKANSTFSQSDSTMKRAPPVNRSCNFNGANILSKSEEKKHLKNNDRKSKGKMDQASKKEHCSYSRKGSHFNKAILSDDAKINVQQNGMLHILSQENNQEGLTSASGSHLHVNSPRVGFQSSQVEQMASESVHSAQMHLEESKPPKSVGHTISTMTNQDKESQDSSLPMPCDHINQLCTSEEQSPLYSHLLGDEAGQIEKEVSSADYNEPNNSAGSTLWKWIPVGKKDKGLAFSESASSSLEYSHGPPSKDIILESNVAPEEVSISQNHFSSSNASTTCADQTYRNFPCLSEDENLKLGNQVANALTEHNDKHLAANHLICECENRDVIDSFSYKISQAINDVCRVQIACEAVQIATGGPIAEFERLLHCCSPVICQSSNVLPADGIPLCRHETPDLSLGCLWQWYEKHGSYGLEIRAQDYKNPKELGACFPFRAYFVPSLSAVQLFKNHKSQCVINSHKSPHCKGSEVYEASNKSESLSAASPDPILSPESRIQDASIPMPTNEMYCSEAPSVCTEDNASGGSIKSTCSGDLELLFEYFESEQPQQRRPLFEKIQELVRGDASAQSKMYGDPSKLDSVNLQDVHPSSWYSVAWYPIYRIPDGNFRASFLTYHSFGHFVNRSMKTDTPTVDSGIVAPVVGLQSYNAQGECWFQLRHCALTAELMGLNPSILLKERLRTLEVTASLMARAVVNMGNLIGTNRHPDYEFFLSRRRY</sequence>
<organism evidence="1 2">
    <name type="scientific">Bauhinia variegata</name>
    <name type="common">Purple orchid tree</name>
    <name type="synonym">Phanera variegata</name>
    <dbReference type="NCBI Taxonomy" id="167791"/>
    <lineage>
        <taxon>Eukaryota</taxon>
        <taxon>Viridiplantae</taxon>
        <taxon>Streptophyta</taxon>
        <taxon>Embryophyta</taxon>
        <taxon>Tracheophyta</taxon>
        <taxon>Spermatophyta</taxon>
        <taxon>Magnoliopsida</taxon>
        <taxon>eudicotyledons</taxon>
        <taxon>Gunneridae</taxon>
        <taxon>Pentapetalae</taxon>
        <taxon>rosids</taxon>
        <taxon>fabids</taxon>
        <taxon>Fabales</taxon>
        <taxon>Fabaceae</taxon>
        <taxon>Cercidoideae</taxon>
        <taxon>Cercideae</taxon>
        <taxon>Bauhiniinae</taxon>
        <taxon>Bauhinia</taxon>
    </lineage>
</organism>